<dbReference type="InterPro" id="IPR011429">
    <property type="entry name" value="Cyt_c_Planctomycete-type"/>
</dbReference>
<dbReference type="InterPro" id="IPR011444">
    <property type="entry name" value="DUF1549"/>
</dbReference>
<feature type="domain" description="DUF1553" evidence="3">
    <location>
        <begin position="790"/>
        <end position="1039"/>
    </location>
</feature>
<dbReference type="Pfam" id="PF13385">
    <property type="entry name" value="Laminin_G_3"/>
    <property type="match status" value="1"/>
</dbReference>
<keyword evidence="1" id="KW-0175">Coiled coil</keyword>
<dbReference type="GO" id="GO:0020037">
    <property type="term" value="F:heme binding"/>
    <property type="evidence" value="ECO:0007669"/>
    <property type="project" value="InterPro"/>
</dbReference>
<dbReference type="Pfam" id="PF07583">
    <property type="entry name" value="PSCyt2"/>
    <property type="match status" value="1"/>
</dbReference>
<evidence type="ECO:0000256" key="1">
    <source>
        <dbReference type="SAM" id="Coils"/>
    </source>
</evidence>
<dbReference type="InterPro" id="IPR013320">
    <property type="entry name" value="ConA-like_dom_sf"/>
</dbReference>
<dbReference type="PANTHER" id="PTHR35889">
    <property type="entry name" value="CYCLOINULO-OLIGOSACCHARIDE FRUCTANOTRANSFERASE-RELATED"/>
    <property type="match status" value="1"/>
</dbReference>
<dbReference type="STRING" id="1416801.SAMN05192553_102187"/>
<dbReference type="Pfam" id="PF07635">
    <property type="entry name" value="PSCyt1"/>
    <property type="match status" value="1"/>
</dbReference>
<feature type="domain" description="DUF1549" evidence="2">
    <location>
        <begin position="189"/>
        <end position="395"/>
    </location>
</feature>
<dbReference type="SUPFAM" id="SSF49899">
    <property type="entry name" value="Concanavalin A-like lectins/glucanases"/>
    <property type="match status" value="1"/>
</dbReference>
<protein>
    <submittedName>
        <fullName evidence="5">Planctomycete cytochrome C</fullName>
    </submittedName>
</protein>
<sequence length="1097" mass="124023">MYYFMKGAVLGKNSVIFIFVLMDSRKKPMLLRCLFPVVFLLVFSCAPNLPESVEMAMDELPEQLDFNIHVKPILSDNCFSCHGPDEAARQGGVRLDLAEAAFTPSEESGKTPIKPGKPGKSELVQRILSEDAAYQMPTPESHLQLSDRDKAILIRWIESGAEYKKHWAFIPPKKPEAPQSAFTDWSQQPIDRFVAQKLEENQLAPSSRASKELLLRRLSLDLTGLPPTLEELDAFLADDSEQAWEKQVDRLLASPHYGEQMAMHWMDLARFADTHGYTVDRYRDMSPWRDWVIDAYNQNKGYDRFITEQLAGDLLPNPSKNQLLATAFNRIHPQNMEGGIVQEEFRVEYVADRTNTLGKAIMALSLECARCHDHKYDPISQKEYFQLSSFFNQVDEAGQISWDNAMPVPTMLWTDDEKDALLALLKNNIDEAEEALDSIKQVEKAEFDAWVNNLGYKETRFYRPVASLVAHFDFDELPLRDRVNPSVTGIMESIGEKSKQPPLVDDGYRGKAAALNGDAWLKMGGVGSFSKDQPFSVGLWVTIPEELENGAIFHTGDGAVLYNRRGYHLYLKDNKLEMILAHTAPYNVISNVTLEGVPRDTWIHLLMTYDGSSTAAGIKTYLNGKLMASEPVRDNLYKDILFGRDKEPGIQIGAVWRGKGLKGAAADELTVFDKELSQLEIRDWLQPDLLEELRRTSPDALTPEERTALESFYWHNRSSAYQKQFKALTTARMEHSATVEPLQEVMVMDEMEPKRPTYVLERGEYHAHGEEVHPGTPEAVLPMADAYEKNRLGLAKWLLDERHPLTARVAVNRLWQQFFGKGLVATASDFGNQGEMPSHPELLDWLAVTFRESGWDVKNLQRMIVLSETYQQASLTSPELLEKDPDNTWLARGPSGRMPGEMIRDNALLASGMLGKRIGGPSVKPYQPEGLWSVNGGQYTEDTGENLFRRSLYTLWKRSVPHPTLHIFDSPERSESTIRRQETNTPLQALVLMNDPIYVEISKVMGARITRHSDPEKGIQDAFRKLTGRFPSTKELGVLLGLREQEMRSFSKNPEKMKGWLATGSYPIPDKPDPLPWAANSVVASAILNSDATITKR</sequence>
<dbReference type="Gene3D" id="2.60.120.200">
    <property type="match status" value="1"/>
</dbReference>
<dbReference type="GO" id="GO:0004553">
    <property type="term" value="F:hydrolase activity, hydrolyzing O-glycosyl compounds"/>
    <property type="evidence" value="ECO:0007669"/>
    <property type="project" value="UniProtKB-ARBA"/>
</dbReference>
<dbReference type="GO" id="GO:0009055">
    <property type="term" value="F:electron transfer activity"/>
    <property type="evidence" value="ECO:0007669"/>
    <property type="project" value="InterPro"/>
</dbReference>
<feature type="domain" description="Cytochrome C Planctomycete-type" evidence="4">
    <location>
        <begin position="78"/>
        <end position="139"/>
    </location>
</feature>
<reference evidence="6" key="1">
    <citation type="submission" date="2016-10" db="EMBL/GenBank/DDBJ databases">
        <authorList>
            <person name="Varghese N."/>
            <person name="Submissions S."/>
        </authorList>
    </citation>
    <scope>NUCLEOTIDE SEQUENCE [LARGE SCALE GENOMIC DNA]</scope>
    <source>
        <strain evidence="6">IBRC-M 10761</strain>
    </source>
</reference>
<dbReference type="PANTHER" id="PTHR35889:SF3">
    <property type="entry name" value="F-BOX DOMAIN-CONTAINING PROTEIN"/>
    <property type="match status" value="1"/>
</dbReference>
<evidence type="ECO:0000259" key="3">
    <source>
        <dbReference type="Pfam" id="PF07587"/>
    </source>
</evidence>
<dbReference type="GO" id="GO:0005975">
    <property type="term" value="P:carbohydrate metabolic process"/>
    <property type="evidence" value="ECO:0007669"/>
    <property type="project" value="UniProtKB-ARBA"/>
</dbReference>
<gene>
    <name evidence="5" type="ORF">SAMN05192553_102187</name>
</gene>
<evidence type="ECO:0000259" key="2">
    <source>
        <dbReference type="Pfam" id="PF07583"/>
    </source>
</evidence>
<dbReference type="InterPro" id="IPR022655">
    <property type="entry name" value="DUF1553"/>
</dbReference>
<name>A0A1H6VN89_9BACT</name>
<accession>A0A1H6VN89</accession>
<dbReference type="Proteomes" id="UP000199403">
    <property type="component" value="Unassembled WGS sequence"/>
</dbReference>
<dbReference type="InterPro" id="IPR036909">
    <property type="entry name" value="Cyt_c-like_dom_sf"/>
</dbReference>
<dbReference type="EMBL" id="FNZH01000002">
    <property type="protein sequence ID" value="SEJ06093.1"/>
    <property type="molecule type" value="Genomic_DNA"/>
</dbReference>
<evidence type="ECO:0000313" key="6">
    <source>
        <dbReference type="Proteomes" id="UP000199403"/>
    </source>
</evidence>
<proteinExistence type="predicted"/>
<evidence type="ECO:0000313" key="5">
    <source>
        <dbReference type="EMBL" id="SEJ06093.1"/>
    </source>
</evidence>
<feature type="coiled-coil region" evidence="1">
    <location>
        <begin position="415"/>
        <end position="445"/>
    </location>
</feature>
<dbReference type="SUPFAM" id="SSF46626">
    <property type="entry name" value="Cytochrome c"/>
    <property type="match status" value="1"/>
</dbReference>
<dbReference type="Pfam" id="PF07587">
    <property type="entry name" value="PSD1"/>
    <property type="match status" value="1"/>
</dbReference>
<keyword evidence="6" id="KW-1185">Reference proteome</keyword>
<dbReference type="AlphaFoldDB" id="A0A1H6VN89"/>
<organism evidence="5 6">
    <name type="scientific">Cyclobacterium xiamenense</name>
    <dbReference type="NCBI Taxonomy" id="1297121"/>
    <lineage>
        <taxon>Bacteria</taxon>
        <taxon>Pseudomonadati</taxon>
        <taxon>Bacteroidota</taxon>
        <taxon>Cytophagia</taxon>
        <taxon>Cytophagales</taxon>
        <taxon>Cyclobacteriaceae</taxon>
        <taxon>Cyclobacterium</taxon>
    </lineage>
</organism>
<evidence type="ECO:0000259" key="4">
    <source>
        <dbReference type="Pfam" id="PF07635"/>
    </source>
</evidence>
<dbReference type="PROSITE" id="PS50152">
    <property type="entry name" value="25A_SYNTH_3"/>
    <property type="match status" value="1"/>
</dbReference>